<dbReference type="InterPro" id="IPR042099">
    <property type="entry name" value="ANL_N_sf"/>
</dbReference>
<dbReference type="GO" id="GO:0004467">
    <property type="term" value="F:long-chain fatty acid-CoA ligase activity"/>
    <property type="evidence" value="ECO:0007669"/>
    <property type="project" value="UniProtKB-EC"/>
</dbReference>
<evidence type="ECO:0000313" key="4">
    <source>
        <dbReference type="Proteomes" id="UP001562065"/>
    </source>
</evidence>
<feature type="domain" description="AMP-binding enzyme C-terminal" evidence="2">
    <location>
        <begin position="424"/>
        <end position="499"/>
    </location>
</feature>
<dbReference type="Gene3D" id="3.40.50.12780">
    <property type="entry name" value="N-terminal domain of ligase-like"/>
    <property type="match status" value="1"/>
</dbReference>
<dbReference type="InterPro" id="IPR020845">
    <property type="entry name" value="AMP-binding_CS"/>
</dbReference>
<dbReference type="RefSeq" id="WP_369455575.1">
    <property type="nucleotide sequence ID" value="NZ_JBGCUO010000001.1"/>
</dbReference>
<feature type="domain" description="AMP-dependent synthetase/ligase" evidence="1">
    <location>
        <begin position="8"/>
        <end position="374"/>
    </location>
</feature>
<proteinExistence type="predicted"/>
<dbReference type="NCBIfam" id="NF004837">
    <property type="entry name" value="PRK06187.1"/>
    <property type="match status" value="1"/>
</dbReference>
<dbReference type="PANTHER" id="PTHR43767">
    <property type="entry name" value="LONG-CHAIN-FATTY-ACID--COA LIGASE"/>
    <property type="match status" value="1"/>
</dbReference>
<keyword evidence="3" id="KW-0436">Ligase</keyword>
<dbReference type="Proteomes" id="UP001562065">
    <property type="component" value="Unassembled WGS sequence"/>
</dbReference>
<dbReference type="SUPFAM" id="SSF56801">
    <property type="entry name" value="Acetyl-CoA synthetase-like"/>
    <property type="match status" value="1"/>
</dbReference>
<evidence type="ECO:0000259" key="1">
    <source>
        <dbReference type="Pfam" id="PF00501"/>
    </source>
</evidence>
<accession>A0ABV4AHN1</accession>
<gene>
    <name evidence="3" type="ORF">AB5I84_09290</name>
</gene>
<keyword evidence="4" id="KW-1185">Reference proteome</keyword>
<organism evidence="3 4">
    <name type="scientific">Isoalcanivorax beigongshangi</name>
    <dbReference type="NCBI Taxonomy" id="3238810"/>
    <lineage>
        <taxon>Bacteria</taxon>
        <taxon>Pseudomonadati</taxon>
        <taxon>Pseudomonadota</taxon>
        <taxon>Gammaproteobacteria</taxon>
        <taxon>Oceanospirillales</taxon>
        <taxon>Alcanivoracaceae</taxon>
        <taxon>Isoalcanivorax</taxon>
    </lineage>
</organism>
<dbReference type="PANTHER" id="PTHR43767:SF7">
    <property type="entry name" value="MEDIUM_LONG-CHAIN-FATTY-ACID--COA LIGASE FADD8"/>
    <property type="match status" value="1"/>
</dbReference>
<dbReference type="InterPro" id="IPR000873">
    <property type="entry name" value="AMP-dep_synth/lig_dom"/>
</dbReference>
<dbReference type="EMBL" id="JBGCUO010000001">
    <property type="protein sequence ID" value="MEY1662339.1"/>
    <property type="molecule type" value="Genomic_DNA"/>
</dbReference>
<dbReference type="EC" id="6.2.1.3" evidence="3"/>
<dbReference type="Pfam" id="PF13193">
    <property type="entry name" value="AMP-binding_C"/>
    <property type="match status" value="1"/>
</dbReference>
<dbReference type="Pfam" id="PF00501">
    <property type="entry name" value="AMP-binding"/>
    <property type="match status" value="1"/>
</dbReference>
<dbReference type="InterPro" id="IPR050237">
    <property type="entry name" value="ATP-dep_AMP-bd_enzyme"/>
</dbReference>
<evidence type="ECO:0000313" key="3">
    <source>
        <dbReference type="EMBL" id="MEY1662339.1"/>
    </source>
</evidence>
<reference evidence="3 4" key="1">
    <citation type="submission" date="2024-07" db="EMBL/GenBank/DDBJ databases">
        <authorList>
            <person name="Ren Q."/>
        </authorList>
    </citation>
    <scope>NUCLEOTIDE SEQUENCE [LARGE SCALE GENOMIC DNA]</scope>
    <source>
        <strain evidence="3 4">REN37</strain>
    </source>
</reference>
<comment type="caution">
    <text evidence="3">The sequence shown here is derived from an EMBL/GenBank/DDBJ whole genome shotgun (WGS) entry which is preliminary data.</text>
</comment>
<dbReference type="InterPro" id="IPR025110">
    <property type="entry name" value="AMP-bd_C"/>
</dbReference>
<sequence>MYLTQGLHRAVQQCPERIATIEGDERWSYRQLAERVARLAAAMRRAGVEDGDRVALLSLNSNFCMEFFLAAWWAGAVAVPVNTRWAPVEMSFGINDVGASLLFVERTFLSAAPYLKQECPSLNGNIVVVGEGDSQGFTSYAQFIDGVAPIEDRLRSGDDLACIVFSGGTTGTPKGVMLSHMNMWSSQIAGRAENAPLPLVITLMAPPLFHTAALGKLVAQVMLGGTSVMMPAFDVGELIRLIQQENVNDVMWVPSMVQMLLDHPDAVGADFSCLKRITYGAAPMPLALLERAQKVFTEAEFIQAYGMTETAPVISMNNWENHLPAAWASGRIRSAGKATMATQVRIVDEHDQELPRGQVGEIIVRGPNVMLGYWGRPEETAETLRGGWMHTGDGGYMDDDGYIYVVDRIKDMIVSGGENVYSAEIENVLMRHPAVSQCAVIGIPCTKWGEAVHAVVVLHPGSEADEALLQQHCRDSLAGYKVPKSVEFLKELPYSGPGKVLKFVLRQKYWDQPQTAADQQQSV</sequence>
<name>A0ABV4AHN1_9GAMM</name>
<evidence type="ECO:0000259" key="2">
    <source>
        <dbReference type="Pfam" id="PF13193"/>
    </source>
</evidence>
<protein>
    <submittedName>
        <fullName evidence="3">Long-chain-fatty-acid--CoA ligase</fullName>
        <ecNumber evidence="3">6.2.1.3</ecNumber>
    </submittedName>
</protein>
<dbReference type="InterPro" id="IPR045851">
    <property type="entry name" value="AMP-bd_C_sf"/>
</dbReference>
<dbReference type="PROSITE" id="PS00455">
    <property type="entry name" value="AMP_BINDING"/>
    <property type="match status" value="1"/>
</dbReference>
<dbReference type="Gene3D" id="3.30.300.30">
    <property type="match status" value="1"/>
</dbReference>